<dbReference type="InterPro" id="IPR023346">
    <property type="entry name" value="Lysozyme-like_dom_sf"/>
</dbReference>
<dbReference type="Gene3D" id="1.10.530.10">
    <property type="match status" value="1"/>
</dbReference>
<dbReference type="PANTHER" id="PTHR37423">
    <property type="entry name" value="SOLUBLE LYTIC MUREIN TRANSGLYCOSYLASE-RELATED"/>
    <property type="match status" value="1"/>
</dbReference>
<proteinExistence type="inferred from homology"/>
<dbReference type="EMBL" id="CP110257">
    <property type="protein sequence ID" value="UZD53803.1"/>
    <property type="molecule type" value="Genomic_DNA"/>
</dbReference>
<dbReference type="Pfam" id="PF01464">
    <property type="entry name" value="SLT"/>
    <property type="match status" value="1"/>
</dbReference>
<dbReference type="InterPro" id="IPR018392">
    <property type="entry name" value="LysM"/>
</dbReference>
<evidence type="ECO:0000256" key="1">
    <source>
        <dbReference type="ARBA" id="ARBA00007734"/>
    </source>
</evidence>
<name>A0ABY6MMS5_9BURK</name>
<evidence type="ECO:0000259" key="3">
    <source>
        <dbReference type="PROSITE" id="PS51782"/>
    </source>
</evidence>
<reference evidence="4" key="1">
    <citation type="submission" date="2022-10" db="EMBL/GenBank/DDBJ databases">
        <title>Complete genome sequence of Schlegelella aquatica LMG 23380.</title>
        <authorList>
            <person name="Musilova J."/>
            <person name="Kourilova X."/>
            <person name="Bezdicek M."/>
            <person name="Hermankova K."/>
            <person name="Obruca S."/>
            <person name="Sedlar K."/>
        </authorList>
    </citation>
    <scope>NUCLEOTIDE SEQUENCE</scope>
    <source>
        <strain evidence="4">LMG 23380</strain>
    </source>
</reference>
<dbReference type="Gene3D" id="3.10.350.10">
    <property type="entry name" value="LysM domain"/>
    <property type="match status" value="1"/>
</dbReference>
<evidence type="ECO:0000313" key="5">
    <source>
        <dbReference type="Proteomes" id="UP001163266"/>
    </source>
</evidence>
<comment type="similarity">
    <text evidence="1">Belongs to the transglycosylase Slt family.</text>
</comment>
<evidence type="ECO:0000256" key="2">
    <source>
        <dbReference type="SAM" id="MobiDB-lite"/>
    </source>
</evidence>
<dbReference type="SUPFAM" id="SSF54106">
    <property type="entry name" value="LysM domain"/>
    <property type="match status" value="1"/>
</dbReference>
<keyword evidence="5" id="KW-1185">Reference proteome</keyword>
<dbReference type="InterPro" id="IPR000189">
    <property type="entry name" value="Transglyc_AS"/>
</dbReference>
<dbReference type="InterPro" id="IPR036779">
    <property type="entry name" value="LysM_dom_sf"/>
</dbReference>
<protein>
    <submittedName>
        <fullName evidence="4">Transglycosylase SLT domain-containing protein</fullName>
    </submittedName>
</protein>
<dbReference type="Pfam" id="PF01476">
    <property type="entry name" value="LysM"/>
    <property type="match status" value="2"/>
</dbReference>
<dbReference type="CDD" id="cd00118">
    <property type="entry name" value="LysM"/>
    <property type="match status" value="1"/>
</dbReference>
<evidence type="ECO:0000313" key="4">
    <source>
        <dbReference type="EMBL" id="UZD53803.1"/>
    </source>
</evidence>
<dbReference type="InterPro" id="IPR008258">
    <property type="entry name" value="Transglycosylase_SLT_dom_1"/>
</dbReference>
<organism evidence="4 5">
    <name type="scientific">Caldimonas aquatica</name>
    <dbReference type="NCBI Taxonomy" id="376175"/>
    <lineage>
        <taxon>Bacteria</taxon>
        <taxon>Pseudomonadati</taxon>
        <taxon>Pseudomonadota</taxon>
        <taxon>Betaproteobacteria</taxon>
        <taxon>Burkholderiales</taxon>
        <taxon>Sphaerotilaceae</taxon>
        <taxon>Caldimonas</taxon>
    </lineage>
</organism>
<gene>
    <name evidence="4" type="ORF">OMP39_08850</name>
</gene>
<dbReference type="PROSITE" id="PS00922">
    <property type="entry name" value="TRANSGLYCOSYLASE"/>
    <property type="match status" value="1"/>
</dbReference>
<dbReference type="RefSeq" id="WP_264891386.1">
    <property type="nucleotide sequence ID" value="NZ_CP110257.1"/>
</dbReference>
<feature type="compositionally biased region" description="Basic and acidic residues" evidence="2">
    <location>
        <begin position="536"/>
        <end position="550"/>
    </location>
</feature>
<dbReference type="CDD" id="cd16894">
    <property type="entry name" value="MltD-like"/>
    <property type="match status" value="1"/>
</dbReference>
<dbReference type="PANTHER" id="PTHR37423:SF2">
    <property type="entry name" value="MEMBRANE-BOUND LYTIC MUREIN TRANSGLYCOSYLASE C"/>
    <property type="match status" value="1"/>
</dbReference>
<dbReference type="PROSITE" id="PS51782">
    <property type="entry name" value="LYSM"/>
    <property type="match status" value="1"/>
</dbReference>
<feature type="region of interest" description="Disordered" evidence="2">
    <location>
        <begin position="515"/>
        <end position="565"/>
    </location>
</feature>
<accession>A0ABY6MMS5</accession>
<feature type="domain" description="LysM" evidence="3">
    <location>
        <begin position="443"/>
        <end position="487"/>
    </location>
</feature>
<dbReference type="SUPFAM" id="SSF53955">
    <property type="entry name" value="Lysozyme-like"/>
    <property type="match status" value="1"/>
</dbReference>
<dbReference type="Proteomes" id="UP001163266">
    <property type="component" value="Chromosome"/>
</dbReference>
<sequence length="565" mass="61555">MAPLALLGLAGCSTTPPSAEDQAPIALAASAPAAPVAAGQPPTGRPREAAGKVLQTALPPGGTDAAVIVPDPEASAAANKQAMEMPSPIELKDADLWDRIRRGFAMPDLDNDLVRNREQWYASRPDYVQRMTQRASRYLFYIVEEVERRGLPTELALLPFIESAFNPQAVSVAKASGMWQFIPSTGKHFELTQNIFRDERRDVMASTRAALDYLTKLYGMFGDWHLALAAYNWGEGSVQRAIARNQKAGLPTDYENLRMPVETRYYVPKLQAIKNIVARPESFGLALQSIENHPYFLTVEIQRDIDVQLAARLAGVPMEEFRALNPQMNKPVILAAGTPQILLPYDNARLFIRNLADHRGPLASWTAWVVPRTMRPSEAAKAAGLDEEELREVNKIPKGMLIKAGSTLLVPRDGVRHAKDVSSEIADNAIIALAPDVPPGRRTVVKAGKRDTLASLAKRYGLPVAQVAQWNRLTPSASLARGQRVVLYLPAKSASRATAKSTVSNDTRRIAATKETRRAVGKSTTRTAGAGKKASTVREAKADKRGDSKNASRTAQAKGRVVAKN</sequence>